<feature type="region of interest" description="Disordered" evidence="1">
    <location>
        <begin position="70"/>
        <end position="121"/>
    </location>
</feature>
<dbReference type="EMBL" id="JAAGAX010000010">
    <property type="protein sequence ID" value="KAF2302217.1"/>
    <property type="molecule type" value="Genomic_DNA"/>
</dbReference>
<organism evidence="2 3">
    <name type="scientific">Hevea brasiliensis</name>
    <name type="common">Para rubber tree</name>
    <name type="synonym">Siphonia brasiliensis</name>
    <dbReference type="NCBI Taxonomy" id="3981"/>
    <lineage>
        <taxon>Eukaryota</taxon>
        <taxon>Viridiplantae</taxon>
        <taxon>Streptophyta</taxon>
        <taxon>Embryophyta</taxon>
        <taxon>Tracheophyta</taxon>
        <taxon>Spermatophyta</taxon>
        <taxon>Magnoliopsida</taxon>
        <taxon>eudicotyledons</taxon>
        <taxon>Gunneridae</taxon>
        <taxon>Pentapetalae</taxon>
        <taxon>rosids</taxon>
        <taxon>fabids</taxon>
        <taxon>Malpighiales</taxon>
        <taxon>Euphorbiaceae</taxon>
        <taxon>Crotonoideae</taxon>
        <taxon>Micrandreae</taxon>
        <taxon>Hevea</taxon>
    </lineage>
</organism>
<protein>
    <submittedName>
        <fullName evidence="2">Uncharacterized protein</fullName>
    </submittedName>
</protein>
<evidence type="ECO:0000256" key="1">
    <source>
        <dbReference type="SAM" id="MobiDB-lite"/>
    </source>
</evidence>
<evidence type="ECO:0000313" key="2">
    <source>
        <dbReference type="EMBL" id="KAF2302217.1"/>
    </source>
</evidence>
<feature type="compositionally biased region" description="Basic and acidic residues" evidence="1">
    <location>
        <begin position="8"/>
        <end position="25"/>
    </location>
</feature>
<name>A0A6A6LNX9_HEVBR</name>
<reference evidence="2 3" key="1">
    <citation type="journal article" date="2020" name="Mol. Plant">
        <title>The Chromosome-Based Rubber Tree Genome Provides New Insights into Spurge Genome Evolution and Rubber Biosynthesis.</title>
        <authorList>
            <person name="Liu J."/>
            <person name="Shi C."/>
            <person name="Shi C.C."/>
            <person name="Li W."/>
            <person name="Zhang Q.J."/>
            <person name="Zhang Y."/>
            <person name="Li K."/>
            <person name="Lu H.F."/>
            <person name="Shi C."/>
            <person name="Zhu S.T."/>
            <person name="Xiao Z.Y."/>
            <person name="Nan H."/>
            <person name="Yue Y."/>
            <person name="Zhu X.G."/>
            <person name="Wu Y."/>
            <person name="Hong X.N."/>
            <person name="Fan G.Y."/>
            <person name="Tong Y."/>
            <person name="Zhang D."/>
            <person name="Mao C.L."/>
            <person name="Liu Y.L."/>
            <person name="Hao S.J."/>
            <person name="Liu W.Q."/>
            <person name="Lv M.Q."/>
            <person name="Zhang H.B."/>
            <person name="Liu Y."/>
            <person name="Hu-Tang G.R."/>
            <person name="Wang J.P."/>
            <person name="Wang J.H."/>
            <person name="Sun Y.H."/>
            <person name="Ni S.B."/>
            <person name="Chen W.B."/>
            <person name="Zhang X.C."/>
            <person name="Jiao Y.N."/>
            <person name="Eichler E.E."/>
            <person name="Li G.H."/>
            <person name="Liu X."/>
            <person name="Gao L.Z."/>
        </authorList>
    </citation>
    <scope>NUCLEOTIDE SEQUENCE [LARGE SCALE GENOMIC DNA]</scope>
    <source>
        <strain evidence="3">cv. GT1</strain>
        <tissue evidence="2">Leaf</tissue>
    </source>
</reference>
<feature type="compositionally biased region" description="Basic and acidic residues" evidence="1">
    <location>
        <begin position="74"/>
        <end position="107"/>
    </location>
</feature>
<dbReference type="Proteomes" id="UP000467840">
    <property type="component" value="Chromosome 4"/>
</dbReference>
<proteinExistence type="predicted"/>
<sequence length="182" mass="21003">MDLWGSESSDRTRRTEDWREETADRTVERACSACLRDDNWLRSSVWRDKTSVRSWDSRRRMAWWRCSAVEAGEPEERAAEEKEVEEKDEERKGERIGSLAKESKGEAAAEDGAVVEGREEEEEEFFRVERRCRGDAEGESADLCSAGAHLHGRVIKVELENDLCIRNTILYVYANCGFMSEE</sequence>
<keyword evidence="3" id="KW-1185">Reference proteome</keyword>
<accession>A0A6A6LNX9</accession>
<comment type="caution">
    <text evidence="2">The sequence shown here is derived from an EMBL/GenBank/DDBJ whole genome shotgun (WGS) entry which is preliminary data.</text>
</comment>
<gene>
    <name evidence="2" type="ORF">GH714_033760</name>
</gene>
<evidence type="ECO:0000313" key="3">
    <source>
        <dbReference type="Proteomes" id="UP000467840"/>
    </source>
</evidence>
<dbReference type="AlphaFoldDB" id="A0A6A6LNX9"/>
<feature type="region of interest" description="Disordered" evidence="1">
    <location>
        <begin position="1"/>
        <end position="25"/>
    </location>
</feature>